<dbReference type="Proteomes" id="UP000316500">
    <property type="component" value="Unassembled WGS sequence"/>
</dbReference>
<dbReference type="EMBL" id="VNFK01000001">
    <property type="protein sequence ID" value="TVU66752.1"/>
    <property type="molecule type" value="Genomic_DNA"/>
</dbReference>
<sequence>MSSNPLFPGWKFVEHHPEAKSRDPLQSELLNQESFLPADALVRESIQNSLDAKVPDTEQVRIRIYVSGDAGALTKDEAAPYFQGFWPHINECENGGQVVSALQEGPCRFVVIEDFGTIGLTGDPAATRVPKGVSNNYYYFMRAEGISQKESSSLGRWGVGKYVFPKTSGVNAFLAYTNRAGEEGPGLLVGQAVLMNHSLDGKDYDPDGWWANPDPGVQMPITDHGLVKETIARWNISRTTETGLSIVIPYVDAALNGTDFLRAVIRAYFGAILAKRLTVEVEDPSGAGTVNIESGNLLPLAEQYFAGDERVRIVSEIQLMEAKDAIPEENRFTTAMVAGRPDKGWSSATIDAEMARDVRRLLETGQPVHVTVPIEIRLKEDSGETSVESHFHVLLQQNESLRQKPLYMRGGIIVSDASRSALPGIRAICIVEDEALTKMLGDAENPAHTTWTANDKIRARYVRGSDLLALVKAAPHKIYQLVLDAALEEQRVIFADIFAVPLEDPDATKKRRSPAGRTKSGGKRITPPGGGQKSSAVPLTRIQAEPGGGFTVLPTNHGRGGDLKRVEVSVAYETRRGNALAKWRKEDFDLAAFAPVVMGGKIEKQAGNLLSAIVHDAENFKLTIMGFDVNRDLHIRARGHSK</sequence>
<evidence type="ECO:0000313" key="3">
    <source>
        <dbReference type="Proteomes" id="UP000316500"/>
    </source>
</evidence>
<dbReference type="RefSeq" id="WP_144647807.1">
    <property type="nucleotide sequence ID" value="NZ_VNFK01000001.1"/>
</dbReference>
<dbReference type="OrthoDB" id="3267770at2"/>
<protein>
    <submittedName>
        <fullName evidence="2">Uncharacterized protein</fullName>
    </submittedName>
</protein>
<comment type="caution">
    <text evidence="2">The sequence shown here is derived from an EMBL/GenBank/DDBJ whole genome shotgun (WGS) entry which is preliminary data.</text>
</comment>
<evidence type="ECO:0000313" key="2">
    <source>
        <dbReference type="EMBL" id="TVU66752.1"/>
    </source>
</evidence>
<dbReference type="AlphaFoldDB" id="A0A558HC96"/>
<reference evidence="2 3" key="1">
    <citation type="submission" date="2019-07" db="EMBL/GenBank/DDBJ databases">
        <title>Diversity of Bacteria from Kongsfjorden, Arctic.</title>
        <authorList>
            <person name="Yu Y."/>
        </authorList>
    </citation>
    <scope>NUCLEOTIDE SEQUENCE [LARGE SCALE GENOMIC DNA]</scope>
    <source>
        <strain evidence="2 3">SM1928</strain>
    </source>
</reference>
<organism evidence="2 3">
    <name type="scientific">Paenarthrobacter nitroguajacolicus</name>
    <name type="common">Arthrobacter nitroguajacolicus</name>
    <dbReference type="NCBI Taxonomy" id="211146"/>
    <lineage>
        <taxon>Bacteria</taxon>
        <taxon>Bacillati</taxon>
        <taxon>Actinomycetota</taxon>
        <taxon>Actinomycetes</taxon>
        <taxon>Micrococcales</taxon>
        <taxon>Micrococcaceae</taxon>
        <taxon>Paenarthrobacter</taxon>
    </lineage>
</organism>
<feature type="region of interest" description="Disordered" evidence="1">
    <location>
        <begin position="506"/>
        <end position="537"/>
    </location>
</feature>
<gene>
    <name evidence="2" type="ORF">FQP90_01000</name>
</gene>
<evidence type="ECO:0000256" key="1">
    <source>
        <dbReference type="SAM" id="MobiDB-lite"/>
    </source>
</evidence>
<name>A0A558HC96_PAENT</name>
<proteinExistence type="predicted"/>
<accession>A0A558HC96</accession>